<protein>
    <recommendedName>
        <fullName evidence="3">UDP-N-acetyl-D-mannosamine dehydrogenase</fullName>
        <ecNumber evidence="2">1.1.1.336</ecNumber>
    </recommendedName>
    <alternativeName>
        <fullName evidence="6">UDP-ManNAc 6-dehydrogenase</fullName>
    </alternativeName>
</protein>
<dbReference type="Gene3D" id="3.40.50.720">
    <property type="entry name" value="NAD(P)-binding Rossmann-like Domain"/>
    <property type="match status" value="2"/>
</dbReference>
<dbReference type="SUPFAM" id="SSF52413">
    <property type="entry name" value="UDP-glucose/GDP-mannose dehydrogenase C-terminal domain"/>
    <property type="match status" value="1"/>
</dbReference>
<dbReference type="InterPro" id="IPR001732">
    <property type="entry name" value="UDP-Glc/GDP-Man_DH_N"/>
</dbReference>
<keyword evidence="4" id="KW-0560">Oxidoreductase</keyword>
<dbReference type="SUPFAM" id="SSF51735">
    <property type="entry name" value="NAD(P)-binding Rossmann-fold domains"/>
    <property type="match status" value="1"/>
</dbReference>
<proteinExistence type="inferred from homology"/>
<dbReference type="PANTHER" id="PTHR43491:SF2">
    <property type="entry name" value="UDP-N-ACETYL-D-MANNOSAMINE DEHYDROGENASE"/>
    <property type="match status" value="1"/>
</dbReference>
<evidence type="ECO:0000256" key="3">
    <source>
        <dbReference type="ARBA" id="ARBA00016796"/>
    </source>
</evidence>
<dbReference type="InterPro" id="IPR008927">
    <property type="entry name" value="6-PGluconate_DH-like_C_sf"/>
</dbReference>
<evidence type="ECO:0000256" key="6">
    <source>
        <dbReference type="ARBA" id="ARBA00030172"/>
    </source>
</evidence>
<dbReference type="Pfam" id="PF00984">
    <property type="entry name" value="UDPG_MGDP_dh"/>
    <property type="match status" value="1"/>
</dbReference>
<sequence>MVLEDLTNKKVCVAGLGYVGLPLADSFSEHLPTIGFDIDQRKIAAIGAREENRLIATSDPTRIREADYVLLCVPTPVTRSKEPDMRFVTSVAEIVGRNLKPGAVVVLESTVYPGVTEEIVAPILERESGLRCGTDFKVGYSPERINPSDDAHTLDKITKIVSGMDAETTETLAALYGLVTTVYVAPDIMTAEAAKVIENVQRDLNIALMNELAIIFHRMGIDTAAVLKAAGTKWNFHQYTPGLVGGHCIPVDPYYLVYRAKELGYHPQVILAGRAINDYVPRHVADMVIKGLNEQGKVIKGSTVLIMGLTYKENVPDTRESPVKEIVAHLKEFGINVYGYDPLLSTSEMATFDLTPLEKIDVTADAVVVAVAHDQFRDLSLDQIGDIMNSSRVLVDVRGAFADRNPAADGFYYKRL</sequence>
<dbReference type="InterPro" id="IPR014026">
    <property type="entry name" value="UDP-Glc/GDP-Man_DH_dimer"/>
</dbReference>
<dbReference type="Pfam" id="PF03721">
    <property type="entry name" value="UDPG_MGDP_dh_N"/>
    <property type="match status" value="1"/>
</dbReference>
<keyword evidence="11" id="KW-1185">Reference proteome</keyword>
<dbReference type="NCBIfam" id="TIGR03026">
    <property type="entry name" value="NDP-sugDHase"/>
    <property type="match status" value="1"/>
</dbReference>
<dbReference type="Proteomes" id="UP000290932">
    <property type="component" value="Unassembled WGS sequence"/>
</dbReference>
<comment type="similarity">
    <text evidence="1 8">Belongs to the UDP-glucose/GDP-mannose dehydrogenase family.</text>
</comment>
<dbReference type="InterPro" id="IPR036291">
    <property type="entry name" value="NAD(P)-bd_dom_sf"/>
</dbReference>
<dbReference type="PIRSF" id="PIRSF500136">
    <property type="entry name" value="UDP_ManNAc_DH"/>
    <property type="match status" value="1"/>
</dbReference>
<name>A0A498H1E8_9EURY</name>
<dbReference type="GO" id="GO:0089714">
    <property type="term" value="F:UDP-N-acetyl-D-mannosamine dehydrogenase activity"/>
    <property type="evidence" value="ECO:0007669"/>
    <property type="project" value="UniProtKB-EC"/>
</dbReference>
<dbReference type="AlphaFoldDB" id="A0A498H1E8"/>
<comment type="catalytic activity">
    <reaction evidence="7">
        <text>UDP-N-acetyl-alpha-D-mannosamine + 2 NAD(+) + H2O = UDP-N-acetyl-alpha-D-mannosaminouronate + 2 NADH + 3 H(+)</text>
        <dbReference type="Rhea" id="RHEA:25780"/>
        <dbReference type="ChEBI" id="CHEBI:15377"/>
        <dbReference type="ChEBI" id="CHEBI:15378"/>
        <dbReference type="ChEBI" id="CHEBI:57540"/>
        <dbReference type="ChEBI" id="CHEBI:57945"/>
        <dbReference type="ChEBI" id="CHEBI:68623"/>
        <dbReference type="ChEBI" id="CHEBI:70731"/>
        <dbReference type="EC" id="1.1.1.336"/>
    </reaction>
</comment>
<evidence type="ECO:0000256" key="2">
    <source>
        <dbReference type="ARBA" id="ARBA00012935"/>
    </source>
</evidence>
<dbReference type="InterPro" id="IPR028359">
    <property type="entry name" value="UDP_ManNAc/GlcNAc_DH"/>
</dbReference>
<dbReference type="Pfam" id="PF03720">
    <property type="entry name" value="UDPG_MGDP_dh_C"/>
    <property type="match status" value="1"/>
</dbReference>
<evidence type="ECO:0000259" key="9">
    <source>
        <dbReference type="SMART" id="SM00984"/>
    </source>
</evidence>
<reference evidence="10 11" key="1">
    <citation type="journal article" date="2015" name="Int. J. Syst. Evol. Microbiol.">
        <title>Methanoculleus taiwanensis sp. nov., a methanogen isolated from deep marine sediment at the deformation front area near Taiwan.</title>
        <authorList>
            <person name="Weng C.Y."/>
            <person name="Chen S.C."/>
            <person name="Lai M.C."/>
            <person name="Wu S.Y."/>
            <person name="Lin S."/>
            <person name="Yang T.F."/>
            <person name="Chen P.C."/>
        </authorList>
    </citation>
    <scope>NUCLEOTIDE SEQUENCE [LARGE SCALE GENOMIC DNA]</scope>
    <source>
        <strain evidence="10 11">CYW4</strain>
    </source>
</reference>
<dbReference type="GO" id="GO:0016628">
    <property type="term" value="F:oxidoreductase activity, acting on the CH-CH group of donors, NAD or NADP as acceptor"/>
    <property type="evidence" value="ECO:0007669"/>
    <property type="project" value="InterPro"/>
</dbReference>
<dbReference type="InterPro" id="IPR036220">
    <property type="entry name" value="UDP-Glc/GDP-Man_DH_C_sf"/>
</dbReference>
<evidence type="ECO:0000313" key="10">
    <source>
        <dbReference type="EMBL" id="RXE56493.1"/>
    </source>
</evidence>
<evidence type="ECO:0000313" key="11">
    <source>
        <dbReference type="Proteomes" id="UP000290932"/>
    </source>
</evidence>
<dbReference type="SMART" id="SM00984">
    <property type="entry name" value="UDPG_MGDP_dh_C"/>
    <property type="match status" value="1"/>
</dbReference>
<feature type="domain" description="UDP-glucose/GDP-mannose dehydrogenase C-terminal" evidence="9">
    <location>
        <begin position="305"/>
        <end position="403"/>
    </location>
</feature>
<dbReference type="EMBL" id="LHQS01000002">
    <property type="protein sequence ID" value="RXE56493.1"/>
    <property type="molecule type" value="Genomic_DNA"/>
</dbReference>
<evidence type="ECO:0000256" key="1">
    <source>
        <dbReference type="ARBA" id="ARBA00006601"/>
    </source>
</evidence>
<gene>
    <name evidence="10" type="ORF">ABH15_04990</name>
</gene>
<keyword evidence="5" id="KW-0520">NAD</keyword>
<evidence type="ECO:0000256" key="8">
    <source>
        <dbReference type="PIRNR" id="PIRNR000124"/>
    </source>
</evidence>
<dbReference type="PANTHER" id="PTHR43491">
    <property type="entry name" value="UDP-N-ACETYL-D-MANNOSAMINE DEHYDROGENASE"/>
    <property type="match status" value="1"/>
</dbReference>
<dbReference type="GO" id="GO:0000271">
    <property type="term" value="P:polysaccharide biosynthetic process"/>
    <property type="evidence" value="ECO:0007669"/>
    <property type="project" value="InterPro"/>
</dbReference>
<evidence type="ECO:0000256" key="4">
    <source>
        <dbReference type="ARBA" id="ARBA00023002"/>
    </source>
</evidence>
<dbReference type="PIRSF" id="PIRSF000124">
    <property type="entry name" value="UDPglc_GDPman_dh"/>
    <property type="match status" value="1"/>
</dbReference>
<dbReference type="GO" id="GO:0051287">
    <property type="term" value="F:NAD binding"/>
    <property type="evidence" value="ECO:0007669"/>
    <property type="project" value="InterPro"/>
</dbReference>
<evidence type="ECO:0000256" key="7">
    <source>
        <dbReference type="ARBA" id="ARBA00049130"/>
    </source>
</evidence>
<dbReference type="InterPro" id="IPR017476">
    <property type="entry name" value="UDP-Glc/GDP-Man"/>
</dbReference>
<dbReference type="SUPFAM" id="SSF48179">
    <property type="entry name" value="6-phosphogluconate dehydrogenase C-terminal domain-like"/>
    <property type="match status" value="1"/>
</dbReference>
<organism evidence="10 11">
    <name type="scientific">Methanoculleus taiwanensis</name>
    <dbReference type="NCBI Taxonomy" id="1550565"/>
    <lineage>
        <taxon>Archaea</taxon>
        <taxon>Methanobacteriati</taxon>
        <taxon>Methanobacteriota</taxon>
        <taxon>Stenosarchaea group</taxon>
        <taxon>Methanomicrobia</taxon>
        <taxon>Methanomicrobiales</taxon>
        <taxon>Methanomicrobiaceae</taxon>
        <taxon>Methanoculleus</taxon>
    </lineage>
</organism>
<comment type="caution">
    <text evidence="10">The sequence shown here is derived from an EMBL/GenBank/DDBJ whole genome shotgun (WGS) entry which is preliminary data.</text>
</comment>
<dbReference type="InterPro" id="IPR014027">
    <property type="entry name" value="UDP-Glc/GDP-Man_DH_C"/>
</dbReference>
<accession>A0A498H1E8</accession>
<dbReference type="EC" id="1.1.1.336" evidence="2"/>
<evidence type="ECO:0000256" key="5">
    <source>
        <dbReference type="ARBA" id="ARBA00023027"/>
    </source>
</evidence>